<reference evidence="1" key="1">
    <citation type="submission" date="2021-02" db="EMBL/GenBank/DDBJ databases">
        <authorList>
            <person name="Nowell W R."/>
        </authorList>
    </citation>
    <scope>NUCLEOTIDE SEQUENCE</scope>
</reference>
<organism evidence="1 2">
    <name type="scientific">Rotaria magnacalcarata</name>
    <dbReference type="NCBI Taxonomy" id="392030"/>
    <lineage>
        <taxon>Eukaryota</taxon>
        <taxon>Metazoa</taxon>
        <taxon>Spiralia</taxon>
        <taxon>Gnathifera</taxon>
        <taxon>Rotifera</taxon>
        <taxon>Eurotatoria</taxon>
        <taxon>Bdelloidea</taxon>
        <taxon>Philodinida</taxon>
        <taxon>Philodinidae</taxon>
        <taxon>Rotaria</taxon>
    </lineage>
</organism>
<name>A0A8S2THZ0_9BILA</name>
<protein>
    <submittedName>
        <fullName evidence="1">Uncharacterized protein</fullName>
    </submittedName>
</protein>
<dbReference type="AlphaFoldDB" id="A0A8S2THZ0"/>
<sequence>MMILSSDEKQLLYRIQTSTSDIGAIILVDNPAYNIVANIEGMWADKTFNLTFPVYDYELNAWTDGTLNRPTHSIDVEYAIAFNNQYLHSKRKWYSHSVYVYRIITKALLVRFGIRSRWFNWSPIKYDVKIYSDIVPDVVYFLLLTVMEQRGLSKELSLL</sequence>
<dbReference type="Proteomes" id="UP000681720">
    <property type="component" value="Unassembled WGS sequence"/>
</dbReference>
<proteinExistence type="predicted"/>
<dbReference type="EMBL" id="CAJOBJ010032891">
    <property type="protein sequence ID" value="CAF4282930.1"/>
    <property type="molecule type" value="Genomic_DNA"/>
</dbReference>
<comment type="caution">
    <text evidence="1">The sequence shown here is derived from an EMBL/GenBank/DDBJ whole genome shotgun (WGS) entry which is preliminary data.</text>
</comment>
<evidence type="ECO:0000313" key="1">
    <source>
        <dbReference type="EMBL" id="CAF4282930.1"/>
    </source>
</evidence>
<accession>A0A8S2THZ0</accession>
<gene>
    <name evidence="1" type="ORF">GIL414_LOCUS25058</name>
</gene>
<evidence type="ECO:0000313" key="2">
    <source>
        <dbReference type="Proteomes" id="UP000681720"/>
    </source>
</evidence>